<feature type="region of interest" description="Disordered" evidence="1">
    <location>
        <begin position="1"/>
        <end position="31"/>
    </location>
</feature>
<dbReference type="Proteomes" id="UP001346869">
    <property type="component" value="Unassembled WGS sequence"/>
</dbReference>
<feature type="region of interest" description="Disordered" evidence="1">
    <location>
        <begin position="45"/>
        <end position="90"/>
    </location>
</feature>
<comment type="caution">
    <text evidence="2">The sequence shown here is derived from an EMBL/GenBank/DDBJ whole genome shotgun (WGS) entry which is preliminary data.</text>
</comment>
<evidence type="ECO:0000313" key="3">
    <source>
        <dbReference type="Proteomes" id="UP001346869"/>
    </source>
</evidence>
<keyword evidence="3" id="KW-1185">Reference proteome</keyword>
<accession>A0AAN7X647</accession>
<dbReference type="EMBL" id="JAUZQC010000018">
    <property type="protein sequence ID" value="KAK5855277.1"/>
    <property type="molecule type" value="Genomic_DNA"/>
</dbReference>
<organism evidence="2 3">
    <name type="scientific">Eleginops maclovinus</name>
    <name type="common">Patagonian blennie</name>
    <name type="synonym">Eleginus maclovinus</name>
    <dbReference type="NCBI Taxonomy" id="56733"/>
    <lineage>
        <taxon>Eukaryota</taxon>
        <taxon>Metazoa</taxon>
        <taxon>Chordata</taxon>
        <taxon>Craniata</taxon>
        <taxon>Vertebrata</taxon>
        <taxon>Euteleostomi</taxon>
        <taxon>Actinopterygii</taxon>
        <taxon>Neopterygii</taxon>
        <taxon>Teleostei</taxon>
        <taxon>Neoteleostei</taxon>
        <taxon>Acanthomorphata</taxon>
        <taxon>Eupercaria</taxon>
        <taxon>Perciformes</taxon>
        <taxon>Notothenioidei</taxon>
        <taxon>Eleginopidae</taxon>
        <taxon>Eleginops</taxon>
    </lineage>
</organism>
<sequence>MAISSAASPDDKAPADSRPVQRGEPQLRPAGVTLSWLSLTQLHLDRQGHTRSSVQHESTDTRHTWERHPCAERGNDEQGILVRSLSPGSG</sequence>
<name>A0AAN7X647_ELEMC</name>
<feature type="compositionally biased region" description="Basic and acidic residues" evidence="1">
    <location>
        <begin position="9"/>
        <end position="21"/>
    </location>
</feature>
<gene>
    <name evidence="2" type="ORF">PBY51_005391</name>
</gene>
<proteinExistence type="predicted"/>
<reference evidence="2 3" key="2">
    <citation type="journal article" date="2023" name="Mol. Biol. Evol.">
        <title>Genomics of Secondarily Temperate Adaptation in the Only Non-Antarctic Icefish.</title>
        <authorList>
            <person name="Rivera-Colon A.G."/>
            <person name="Rayamajhi N."/>
            <person name="Minhas B.F."/>
            <person name="Madrigal G."/>
            <person name="Bilyk K.T."/>
            <person name="Yoon V."/>
            <person name="Hune M."/>
            <person name="Gregory S."/>
            <person name="Cheng C.H.C."/>
            <person name="Catchen J.M."/>
        </authorList>
    </citation>
    <scope>NUCLEOTIDE SEQUENCE [LARGE SCALE GENOMIC DNA]</scope>
    <source>
        <strain evidence="2">JMC-PN-2008</strain>
    </source>
</reference>
<feature type="compositionally biased region" description="Basic and acidic residues" evidence="1">
    <location>
        <begin position="57"/>
        <end position="76"/>
    </location>
</feature>
<reference evidence="2 3" key="1">
    <citation type="journal article" date="2023" name="Genes (Basel)">
        <title>Chromosome-Level Genome Assembly and Circadian Gene Repertoire of the Patagonia Blennie Eleginops maclovinus-The Closest Ancestral Proxy of Antarctic Cryonotothenioids.</title>
        <authorList>
            <person name="Cheng C.C."/>
            <person name="Rivera-Colon A.G."/>
            <person name="Minhas B.F."/>
            <person name="Wilson L."/>
            <person name="Rayamajhi N."/>
            <person name="Vargas-Chacoff L."/>
            <person name="Catchen J.M."/>
        </authorList>
    </citation>
    <scope>NUCLEOTIDE SEQUENCE [LARGE SCALE GENOMIC DNA]</scope>
    <source>
        <strain evidence="2">JMC-PN-2008</strain>
    </source>
</reference>
<dbReference type="AlphaFoldDB" id="A0AAN7X647"/>
<evidence type="ECO:0000256" key="1">
    <source>
        <dbReference type="SAM" id="MobiDB-lite"/>
    </source>
</evidence>
<evidence type="ECO:0000313" key="2">
    <source>
        <dbReference type="EMBL" id="KAK5855277.1"/>
    </source>
</evidence>
<protein>
    <submittedName>
        <fullName evidence="2">Uncharacterized protein</fullName>
    </submittedName>
</protein>